<organism evidence="4 5">
    <name type="scientific">Paraglaciecola aquimarina</name>
    <dbReference type="NCBI Taxonomy" id="1235557"/>
    <lineage>
        <taxon>Bacteria</taxon>
        <taxon>Pseudomonadati</taxon>
        <taxon>Pseudomonadota</taxon>
        <taxon>Gammaproteobacteria</taxon>
        <taxon>Alteromonadales</taxon>
        <taxon>Alteromonadaceae</taxon>
        <taxon>Paraglaciecola</taxon>
    </lineage>
</organism>
<dbReference type="SUPFAM" id="SSF51445">
    <property type="entry name" value="(Trans)glycosidases"/>
    <property type="match status" value="1"/>
</dbReference>
<evidence type="ECO:0000256" key="2">
    <source>
        <dbReference type="SAM" id="SignalP"/>
    </source>
</evidence>
<sequence>MNKFKLRKLALAITLGLPLGAANAVPFDPSLAIDGDAFTFEAENFEDTGGIVPQVHLQGMINQAWAGRDGVTYHNQGGDWVDYTINFPTTGYYRVETQINHHNNPTSKVLLYIGKNKLAEQTFGHNGWHDLTITDGIYIEAGEHNVRLESEGNNWTWAADTVTFTALTSSGEEFDEGPAIVDGKPDGSSTGGDTGGGSTGGDTGGGSTEPAYLSATAKVDINLNMKHEVKGVSDFNRKKHITVHSSLTESDWNGEAETMNYLMNDLDVYFGRDNGMASWIFKATAQDPENPGKPDIDDLANFGQWHKDNMYDSLPESLRAYEARSDEMIMGITPHGPFPSQSYWPAHLAGKDDDAGKYVLRHIEDGAEWVGEYLDKFMRKEGETSGVLMPKYWEVINEPDMDLNVGHDFVLSSFEQVFEYHNLVAEQIKDKLPEDQRPLIGGMTWGLHDLDKGDLSTRFKDQEGAIRARYSYEEGDLENFLQQIAASTHWDARTDDFYQWDYLWKGFMDAAGENMDFYSIHLYDWSPMGNDPKQGGTFRRGMTTEAILDMVEHYDTLVNGRDKVKPWVISEYGAIASGHSTVPFLQEDYRYADWLKVRSFNQMFMQLLTRPNQIEKSMPFAPIKAKWGPTLIMMRWYVMNRL</sequence>
<proteinExistence type="predicted"/>
<feature type="compositionally biased region" description="Gly residues" evidence="1">
    <location>
        <begin position="189"/>
        <end position="207"/>
    </location>
</feature>
<dbReference type="InterPro" id="IPR008979">
    <property type="entry name" value="Galactose-bd-like_sf"/>
</dbReference>
<dbReference type="PROSITE" id="PS51175">
    <property type="entry name" value="CBM6"/>
    <property type="match status" value="1"/>
</dbReference>
<dbReference type="Gene3D" id="3.20.20.80">
    <property type="entry name" value="Glycosidases"/>
    <property type="match status" value="1"/>
</dbReference>
<feature type="region of interest" description="Disordered" evidence="1">
    <location>
        <begin position="173"/>
        <end position="210"/>
    </location>
</feature>
<dbReference type="EMBL" id="JAWDIO010000002">
    <property type="protein sequence ID" value="MDU0354374.1"/>
    <property type="molecule type" value="Genomic_DNA"/>
</dbReference>
<keyword evidence="5" id="KW-1185">Reference proteome</keyword>
<feature type="signal peptide" evidence="2">
    <location>
        <begin position="1"/>
        <end position="24"/>
    </location>
</feature>
<dbReference type="InterPro" id="IPR017853">
    <property type="entry name" value="GH"/>
</dbReference>
<dbReference type="RefSeq" id="WP_316025980.1">
    <property type="nucleotide sequence ID" value="NZ_JAWDIO010000002.1"/>
</dbReference>
<dbReference type="CDD" id="cd21510">
    <property type="entry name" value="agarase_cat"/>
    <property type="match status" value="1"/>
</dbReference>
<keyword evidence="2" id="KW-0732">Signal</keyword>
<name>A0ABU3SWI0_9ALTE</name>
<feature type="chain" id="PRO_5046471992" description="CBM6 domain-containing protein" evidence="2">
    <location>
        <begin position="25"/>
        <end position="642"/>
    </location>
</feature>
<evidence type="ECO:0000259" key="3">
    <source>
        <dbReference type="PROSITE" id="PS51175"/>
    </source>
</evidence>
<dbReference type="Gene3D" id="2.60.120.260">
    <property type="entry name" value="Galactose-binding domain-like"/>
    <property type="match status" value="1"/>
</dbReference>
<dbReference type="SUPFAM" id="SSF49785">
    <property type="entry name" value="Galactose-binding domain-like"/>
    <property type="match status" value="1"/>
</dbReference>
<accession>A0ABU3SWI0</accession>
<feature type="domain" description="CBM6" evidence="3">
    <location>
        <begin position="38"/>
        <end position="165"/>
    </location>
</feature>
<gene>
    <name evidence="4" type="ORF">RS130_10905</name>
</gene>
<evidence type="ECO:0000256" key="1">
    <source>
        <dbReference type="SAM" id="MobiDB-lite"/>
    </source>
</evidence>
<evidence type="ECO:0000313" key="4">
    <source>
        <dbReference type="EMBL" id="MDU0354374.1"/>
    </source>
</evidence>
<dbReference type="Proteomes" id="UP001247805">
    <property type="component" value="Unassembled WGS sequence"/>
</dbReference>
<dbReference type="InterPro" id="IPR005084">
    <property type="entry name" value="CBM6"/>
</dbReference>
<reference evidence="4 5" key="1">
    <citation type="submission" date="2023-10" db="EMBL/GenBank/DDBJ databases">
        <title>Glaciecola aquimarina strain GGW-M5 nov., isolated from a coastal seawater.</title>
        <authorList>
            <person name="Bayburt H."/>
            <person name="Kim J.M."/>
            <person name="Choi B.J."/>
            <person name="Jeon C.O."/>
        </authorList>
    </citation>
    <scope>NUCLEOTIDE SEQUENCE [LARGE SCALE GENOMIC DNA]</scope>
    <source>
        <strain evidence="4 5">KCTC 32108</strain>
    </source>
</reference>
<comment type="caution">
    <text evidence="4">The sequence shown here is derived from an EMBL/GenBank/DDBJ whole genome shotgun (WGS) entry which is preliminary data.</text>
</comment>
<evidence type="ECO:0000313" key="5">
    <source>
        <dbReference type="Proteomes" id="UP001247805"/>
    </source>
</evidence>
<protein>
    <recommendedName>
        <fullName evidence="3">CBM6 domain-containing protein</fullName>
    </recommendedName>
</protein>